<organism evidence="5 6">
    <name type="scientific">Candidatus Treponema excrementipullorum</name>
    <dbReference type="NCBI Taxonomy" id="2838768"/>
    <lineage>
        <taxon>Bacteria</taxon>
        <taxon>Pseudomonadati</taxon>
        <taxon>Spirochaetota</taxon>
        <taxon>Spirochaetia</taxon>
        <taxon>Spirochaetales</taxon>
        <taxon>Treponemataceae</taxon>
        <taxon>Treponema</taxon>
    </lineage>
</organism>
<comment type="caution">
    <text evidence="5">The sequence shown here is derived from an EMBL/GenBank/DDBJ whole genome shotgun (WGS) entry which is preliminary data.</text>
</comment>
<keyword evidence="2" id="KW-0804">Transcription</keyword>
<dbReference type="GO" id="GO:0003700">
    <property type="term" value="F:DNA-binding transcription factor activity"/>
    <property type="evidence" value="ECO:0007669"/>
    <property type="project" value="InterPro"/>
</dbReference>
<dbReference type="AlphaFoldDB" id="A0A9E2L1X4"/>
<dbReference type="PROSITE" id="PS51000">
    <property type="entry name" value="HTH_DEOR_2"/>
    <property type="match status" value="1"/>
</dbReference>
<evidence type="ECO:0000256" key="2">
    <source>
        <dbReference type="ARBA" id="ARBA00023163"/>
    </source>
</evidence>
<dbReference type="InterPro" id="IPR013196">
    <property type="entry name" value="HTH_11"/>
</dbReference>
<dbReference type="Pfam" id="PF25583">
    <property type="entry name" value="WCX"/>
    <property type="match status" value="1"/>
</dbReference>
<dbReference type="InterPro" id="IPR028349">
    <property type="entry name" value="PafC-like"/>
</dbReference>
<keyword evidence="1" id="KW-0805">Transcription regulation</keyword>
<dbReference type="InterPro" id="IPR036388">
    <property type="entry name" value="WH-like_DNA-bd_sf"/>
</dbReference>
<feature type="compositionally biased region" description="Low complexity" evidence="3">
    <location>
        <begin position="223"/>
        <end position="233"/>
    </location>
</feature>
<reference evidence="5" key="2">
    <citation type="submission" date="2021-04" db="EMBL/GenBank/DDBJ databases">
        <authorList>
            <person name="Gilroy R."/>
        </authorList>
    </citation>
    <scope>NUCLEOTIDE SEQUENCE</scope>
    <source>
        <strain evidence="5">Gambia15-2214</strain>
    </source>
</reference>
<dbReference type="PANTHER" id="PTHR34580">
    <property type="match status" value="1"/>
</dbReference>
<dbReference type="Pfam" id="PF08279">
    <property type="entry name" value="HTH_11"/>
    <property type="match status" value="1"/>
</dbReference>
<evidence type="ECO:0000313" key="6">
    <source>
        <dbReference type="Proteomes" id="UP000823914"/>
    </source>
</evidence>
<sequence>MLKTERLLETVFLLLDKRKVTAEALAARFGVSKRTVLRDMESLALAGIPLYGRQGKEGGFSLMDTFVLDKSLLTAEEQKEILSALETMKPFTENHTEKLLVKLKGIFSSPEARTDWLEVDFSRWGKKTGDTEKFNLLKTCILKRQPIAFVYSGTSGKTESRQTYPLKLVFKKNTWYLQGFCPDKNDYRIFKLNRLRELSVLPGSFEDKYRPPLLDNPEYILENPATNPPDTSNPNPPDTTMQNPPVPVISLTLQFSPEAAYRVYDEFEPEEIKRNDDGSFTVEVSYPETDWVYGYILSFGSTVTVISPRKAAEIIKSRSEKIFQKYL</sequence>
<dbReference type="SUPFAM" id="SSF46785">
    <property type="entry name" value="Winged helix' DNA-binding domain"/>
    <property type="match status" value="1"/>
</dbReference>
<gene>
    <name evidence="5" type="ORF">IAA16_06640</name>
</gene>
<reference evidence="5" key="1">
    <citation type="journal article" date="2021" name="PeerJ">
        <title>Extensive microbial diversity within the chicken gut microbiome revealed by metagenomics and culture.</title>
        <authorList>
            <person name="Gilroy R."/>
            <person name="Ravi A."/>
            <person name="Getino M."/>
            <person name="Pursley I."/>
            <person name="Horton D.L."/>
            <person name="Alikhan N.F."/>
            <person name="Baker D."/>
            <person name="Gharbi K."/>
            <person name="Hall N."/>
            <person name="Watson M."/>
            <person name="Adriaenssens E.M."/>
            <person name="Foster-Nyarko E."/>
            <person name="Jarju S."/>
            <person name="Secka A."/>
            <person name="Antonio M."/>
            <person name="Oren A."/>
            <person name="Chaudhuri R.R."/>
            <person name="La Ragione R."/>
            <person name="Hildebrand F."/>
            <person name="Pallen M.J."/>
        </authorList>
    </citation>
    <scope>NUCLEOTIDE SEQUENCE</scope>
    <source>
        <strain evidence="5">Gambia15-2214</strain>
    </source>
</reference>
<evidence type="ECO:0000259" key="4">
    <source>
        <dbReference type="PROSITE" id="PS51000"/>
    </source>
</evidence>
<dbReference type="Gene3D" id="1.10.10.10">
    <property type="entry name" value="Winged helix-like DNA-binding domain superfamily/Winged helix DNA-binding domain"/>
    <property type="match status" value="1"/>
</dbReference>
<dbReference type="Pfam" id="PF13280">
    <property type="entry name" value="WYL"/>
    <property type="match status" value="1"/>
</dbReference>
<evidence type="ECO:0000256" key="1">
    <source>
        <dbReference type="ARBA" id="ARBA00023015"/>
    </source>
</evidence>
<dbReference type="PROSITE" id="PS52050">
    <property type="entry name" value="WYL"/>
    <property type="match status" value="1"/>
</dbReference>
<name>A0A9E2L1X4_9SPIR</name>
<evidence type="ECO:0000256" key="3">
    <source>
        <dbReference type="SAM" id="MobiDB-lite"/>
    </source>
</evidence>
<dbReference type="Proteomes" id="UP000823914">
    <property type="component" value="Unassembled WGS sequence"/>
</dbReference>
<protein>
    <submittedName>
        <fullName evidence="5">YafY family transcriptional regulator</fullName>
    </submittedName>
</protein>
<dbReference type="InterPro" id="IPR051534">
    <property type="entry name" value="CBASS_pafABC_assoc_protein"/>
</dbReference>
<dbReference type="PANTHER" id="PTHR34580:SF1">
    <property type="entry name" value="PROTEIN PAFC"/>
    <property type="match status" value="1"/>
</dbReference>
<evidence type="ECO:0000313" key="5">
    <source>
        <dbReference type="EMBL" id="MBU3850225.1"/>
    </source>
</evidence>
<accession>A0A9E2L1X4</accession>
<dbReference type="InterPro" id="IPR036390">
    <property type="entry name" value="WH_DNA-bd_sf"/>
</dbReference>
<dbReference type="InterPro" id="IPR026881">
    <property type="entry name" value="WYL_dom"/>
</dbReference>
<feature type="domain" description="HTH deoR-type" evidence="4">
    <location>
        <begin position="3"/>
        <end position="58"/>
    </location>
</feature>
<dbReference type="PIRSF" id="PIRSF016838">
    <property type="entry name" value="PafC"/>
    <property type="match status" value="1"/>
</dbReference>
<feature type="region of interest" description="Disordered" evidence="3">
    <location>
        <begin position="217"/>
        <end position="242"/>
    </location>
</feature>
<dbReference type="EMBL" id="JAHLFV010000157">
    <property type="protein sequence ID" value="MBU3850225.1"/>
    <property type="molecule type" value="Genomic_DNA"/>
</dbReference>
<dbReference type="InterPro" id="IPR057727">
    <property type="entry name" value="WCX_dom"/>
</dbReference>
<proteinExistence type="predicted"/>
<dbReference type="InterPro" id="IPR001034">
    <property type="entry name" value="DeoR_HTH"/>
</dbReference>